<protein>
    <submittedName>
        <fullName evidence="3">Uncharacterized protein</fullName>
    </submittedName>
</protein>
<evidence type="ECO:0000256" key="1">
    <source>
        <dbReference type="SAM" id="MobiDB-lite"/>
    </source>
</evidence>
<feature type="region of interest" description="Disordered" evidence="1">
    <location>
        <begin position="88"/>
        <end position="113"/>
    </location>
</feature>
<keyword evidence="2" id="KW-0472">Membrane</keyword>
<keyword evidence="2" id="KW-1133">Transmembrane helix</keyword>
<feature type="compositionally biased region" description="Basic and acidic residues" evidence="1">
    <location>
        <begin position="88"/>
        <end position="99"/>
    </location>
</feature>
<keyword evidence="4" id="KW-1185">Reference proteome</keyword>
<gene>
    <name evidence="3" type="ORF">GCM10010260_80870</name>
</gene>
<keyword evidence="2" id="KW-0812">Transmembrane</keyword>
<evidence type="ECO:0000313" key="3">
    <source>
        <dbReference type="EMBL" id="GGV28263.1"/>
    </source>
</evidence>
<dbReference type="PROSITE" id="PS51257">
    <property type="entry name" value="PROKAR_LIPOPROTEIN"/>
    <property type="match status" value="1"/>
</dbReference>
<reference evidence="3" key="1">
    <citation type="journal article" date="2014" name="Int. J. Syst. Evol. Microbiol.">
        <title>Complete genome sequence of Corynebacterium casei LMG S-19264T (=DSM 44701T), isolated from a smear-ripened cheese.</title>
        <authorList>
            <consortium name="US DOE Joint Genome Institute (JGI-PGF)"/>
            <person name="Walter F."/>
            <person name="Albersmeier A."/>
            <person name="Kalinowski J."/>
            <person name="Ruckert C."/>
        </authorList>
    </citation>
    <scope>NUCLEOTIDE SEQUENCE</scope>
    <source>
        <strain evidence="3">JCM 4369</strain>
    </source>
</reference>
<feature type="compositionally biased region" description="Polar residues" evidence="1">
    <location>
        <begin position="101"/>
        <end position="113"/>
    </location>
</feature>
<dbReference type="AlphaFoldDB" id="A0A918IK08"/>
<reference evidence="3" key="2">
    <citation type="submission" date="2020-09" db="EMBL/GenBank/DDBJ databases">
        <authorList>
            <person name="Sun Q."/>
            <person name="Ohkuma M."/>
        </authorList>
    </citation>
    <scope>NUCLEOTIDE SEQUENCE</scope>
    <source>
        <strain evidence="3">JCM 4369</strain>
    </source>
</reference>
<comment type="caution">
    <text evidence="3">The sequence shown here is derived from an EMBL/GenBank/DDBJ whole genome shotgun (WGS) entry which is preliminary data.</text>
</comment>
<dbReference type="EMBL" id="BMTD01000033">
    <property type="protein sequence ID" value="GGV28263.1"/>
    <property type="molecule type" value="Genomic_DNA"/>
</dbReference>
<dbReference type="RefSeq" id="WP_191878446.1">
    <property type="nucleotide sequence ID" value="NZ_BMTD01000033.1"/>
</dbReference>
<feature type="transmembrane region" description="Helical" evidence="2">
    <location>
        <begin position="43"/>
        <end position="61"/>
    </location>
</feature>
<evidence type="ECO:0000313" key="4">
    <source>
        <dbReference type="Proteomes" id="UP000618795"/>
    </source>
</evidence>
<sequence length="113" mass="12629">MQIIKPPWWGLGPQARYALLALSLGGCVLVQQAAPAWSSAAVKTQLAIISSALIHVLWLIIQRCWTALRLRWVSLQQFWSDLRQLAARARDPQHERPETLRGTNGTPDDSGSF</sequence>
<evidence type="ECO:0000256" key="2">
    <source>
        <dbReference type="SAM" id="Phobius"/>
    </source>
</evidence>
<proteinExistence type="predicted"/>
<organism evidence="3 4">
    <name type="scientific">Streptomyces filipinensis</name>
    <dbReference type="NCBI Taxonomy" id="66887"/>
    <lineage>
        <taxon>Bacteria</taxon>
        <taxon>Bacillati</taxon>
        <taxon>Actinomycetota</taxon>
        <taxon>Actinomycetes</taxon>
        <taxon>Kitasatosporales</taxon>
        <taxon>Streptomycetaceae</taxon>
        <taxon>Streptomyces</taxon>
    </lineage>
</organism>
<accession>A0A918IK08</accession>
<dbReference type="Proteomes" id="UP000618795">
    <property type="component" value="Unassembled WGS sequence"/>
</dbReference>
<name>A0A918IK08_9ACTN</name>